<dbReference type="AlphaFoldDB" id="A0A4V6MGU1"/>
<feature type="transmembrane region" description="Helical" evidence="1">
    <location>
        <begin position="74"/>
        <end position="96"/>
    </location>
</feature>
<gene>
    <name evidence="2" type="ORF">EV384_4094</name>
</gene>
<sequence length="232" mass="25017">MTTDSMAAGGDPRRLLAHVRHLTRRVRVAQRVTWLPLLVLAVVTFAAMPVHRYGTQVYGCKAIADGEVCEVRNVAATVYWTVGLAVSYVAIAYGYLRAARARGLGGRVVPYVVTGIALAVLSTAVVLLVVHEGWGLPEPPNRPDGLTLFLFRVIDVGSAIGVALLVLAWLERHLALLLFTAGYLAVVLVPVDFGWGAQWASNWGFPSLVIQGGVLLLGGLGFALAQRPWRNR</sequence>
<name>A0A4V6MGU1_9ACTN</name>
<comment type="caution">
    <text evidence="2">The sequence shown here is derived from an EMBL/GenBank/DDBJ whole genome shotgun (WGS) entry which is preliminary data.</text>
</comment>
<evidence type="ECO:0000256" key="1">
    <source>
        <dbReference type="SAM" id="Phobius"/>
    </source>
</evidence>
<keyword evidence="3" id="KW-1185">Reference proteome</keyword>
<keyword evidence="1" id="KW-1133">Transmembrane helix</keyword>
<accession>A0A4V6MGU1</accession>
<feature type="transmembrane region" description="Helical" evidence="1">
    <location>
        <begin position="34"/>
        <end position="54"/>
    </location>
</feature>
<evidence type="ECO:0000313" key="2">
    <source>
        <dbReference type="EMBL" id="RZU75546.1"/>
    </source>
</evidence>
<dbReference type="OrthoDB" id="4196308at2"/>
<keyword evidence="1" id="KW-0472">Membrane</keyword>
<keyword evidence="1" id="KW-0812">Transmembrane</keyword>
<protein>
    <submittedName>
        <fullName evidence="2">Uncharacterized protein</fullName>
    </submittedName>
</protein>
<dbReference type="RefSeq" id="WP_130335614.1">
    <property type="nucleotide sequence ID" value="NZ_SHLD01000001.1"/>
</dbReference>
<reference evidence="2 3" key="1">
    <citation type="submission" date="2019-02" db="EMBL/GenBank/DDBJ databases">
        <title>Sequencing the genomes of 1000 actinobacteria strains.</title>
        <authorList>
            <person name="Klenk H.-P."/>
        </authorList>
    </citation>
    <scope>NUCLEOTIDE SEQUENCE [LARGE SCALE GENOMIC DNA]</scope>
    <source>
        <strain evidence="2 3">DSM 45612</strain>
    </source>
</reference>
<feature type="transmembrane region" description="Helical" evidence="1">
    <location>
        <begin position="176"/>
        <end position="197"/>
    </location>
</feature>
<feature type="transmembrane region" description="Helical" evidence="1">
    <location>
        <begin position="203"/>
        <end position="225"/>
    </location>
</feature>
<feature type="transmembrane region" description="Helical" evidence="1">
    <location>
        <begin position="149"/>
        <end position="169"/>
    </location>
</feature>
<organism evidence="2 3">
    <name type="scientific">Micromonospora kangleipakensis</name>
    <dbReference type="NCBI Taxonomy" id="1077942"/>
    <lineage>
        <taxon>Bacteria</taxon>
        <taxon>Bacillati</taxon>
        <taxon>Actinomycetota</taxon>
        <taxon>Actinomycetes</taxon>
        <taxon>Micromonosporales</taxon>
        <taxon>Micromonosporaceae</taxon>
        <taxon>Micromonospora</taxon>
    </lineage>
</organism>
<proteinExistence type="predicted"/>
<feature type="transmembrane region" description="Helical" evidence="1">
    <location>
        <begin position="108"/>
        <end position="129"/>
    </location>
</feature>
<dbReference type="Proteomes" id="UP000294114">
    <property type="component" value="Unassembled WGS sequence"/>
</dbReference>
<evidence type="ECO:0000313" key="3">
    <source>
        <dbReference type="Proteomes" id="UP000294114"/>
    </source>
</evidence>
<dbReference type="EMBL" id="SHLD01000001">
    <property type="protein sequence ID" value="RZU75546.1"/>
    <property type="molecule type" value="Genomic_DNA"/>
</dbReference>